<proteinExistence type="predicted"/>
<keyword evidence="1" id="KW-0472">Membrane</keyword>
<dbReference type="AlphaFoldDB" id="A0A3J4NXT5"/>
<evidence type="ECO:0000256" key="1">
    <source>
        <dbReference type="SAM" id="Phobius"/>
    </source>
</evidence>
<dbReference type="Proteomes" id="UP000839509">
    <property type="component" value="Unassembled WGS sequence"/>
</dbReference>
<comment type="caution">
    <text evidence="2">The sequence shown here is derived from an EMBL/GenBank/DDBJ whole genome shotgun (WGS) entry which is preliminary data.</text>
</comment>
<dbReference type="EMBL" id="RMTL01000010">
    <property type="protein sequence ID" value="MFK57001.1"/>
    <property type="molecule type" value="Genomic_DNA"/>
</dbReference>
<keyword evidence="1" id="KW-0812">Transmembrane</keyword>
<keyword evidence="1" id="KW-1133">Transmembrane helix</keyword>
<protein>
    <submittedName>
        <fullName evidence="2">Uncharacterized protein</fullName>
    </submittedName>
</protein>
<evidence type="ECO:0000313" key="2">
    <source>
        <dbReference type="EMBL" id="MFK57001.1"/>
    </source>
</evidence>
<feature type="transmembrane region" description="Helical" evidence="1">
    <location>
        <begin position="44"/>
        <end position="62"/>
    </location>
</feature>
<reference evidence="2" key="1">
    <citation type="submission" date="2018-11" db="EMBL/GenBank/DDBJ databases">
        <authorList>
            <consortium name="PulseNet: The National Subtyping Network for Foodborne Disease Surveillance"/>
            <person name="Tarr C.L."/>
            <person name="Trees E."/>
            <person name="Katz L.S."/>
            <person name="Carleton-Romer H.A."/>
            <person name="Stroika S."/>
            <person name="Kucerova Z."/>
            <person name="Roache K.F."/>
            <person name="Sabol A.L."/>
            <person name="Besser J."/>
            <person name="Gerner-Smidt P."/>
        </authorList>
    </citation>
    <scope>NUCLEOTIDE SEQUENCE [LARGE SCALE GENOMIC DNA]</scope>
    <source>
        <strain evidence="2">PNUSAS059842</strain>
    </source>
</reference>
<name>A0A3J4NXT5_SALER</name>
<gene>
    <name evidence="2" type="ORF">EEM01_12920</name>
</gene>
<accession>A0A3J4NXT5</accession>
<sequence length="63" mass="7630">MFELPMMMGKLRQRCFLSRWLDKRAGRQCFYLYPRLFSRIKSKYGAFAVFLAIFYLCFSSLLL</sequence>
<organism evidence="2">
    <name type="scientific">Salmonella enterica</name>
    <name type="common">Salmonella choleraesuis</name>
    <dbReference type="NCBI Taxonomy" id="28901"/>
    <lineage>
        <taxon>Bacteria</taxon>
        <taxon>Pseudomonadati</taxon>
        <taxon>Pseudomonadota</taxon>
        <taxon>Gammaproteobacteria</taxon>
        <taxon>Enterobacterales</taxon>
        <taxon>Enterobacteriaceae</taxon>
        <taxon>Salmonella</taxon>
    </lineage>
</organism>